<dbReference type="GO" id="GO:0003735">
    <property type="term" value="F:structural constituent of ribosome"/>
    <property type="evidence" value="ECO:0007669"/>
    <property type="project" value="InterPro"/>
</dbReference>
<dbReference type="AlphaFoldDB" id="A0A8H3GKS6"/>
<dbReference type="PANTHER" id="PTHR28589">
    <property type="entry name" value="28S RIBOSOMAL PROTEIN S34, MITOCHONDRIAL"/>
    <property type="match status" value="1"/>
</dbReference>
<gene>
    <name evidence="1" type="ORF">RDB_LOCUS76789</name>
</gene>
<dbReference type="EMBL" id="CAJMWX010001047">
    <property type="protein sequence ID" value="CAE6455685.1"/>
    <property type="molecule type" value="Genomic_DNA"/>
</dbReference>
<comment type="caution">
    <text evidence="1">The sequence shown here is derived from an EMBL/GenBank/DDBJ whole genome shotgun (WGS) entry which is preliminary data.</text>
</comment>
<dbReference type="Proteomes" id="UP000663888">
    <property type="component" value="Unassembled WGS sequence"/>
</dbReference>
<name>A0A8H3GKS6_9AGAM</name>
<proteinExistence type="predicted"/>
<evidence type="ECO:0000313" key="2">
    <source>
        <dbReference type="Proteomes" id="UP000663888"/>
    </source>
</evidence>
<organism evidence="1 2">
    <name type="scientific">Rhizoctonia solani</name>
    <dbReference type="NCBI Taxonomy" id="456999"/>
    <lineage>
        <taxon>Eukaryota</taxon>
        <taxon>Fungi</taxon>
        <taxon>Dikarya</taxon>
        <taxon>Basidiomycota</taxon>
        <taxon>Agaricomycotina</taxon>
        <taxon>Agaricomycetes</taxon>
        <taxon>Cantharellales</taxon>
        <taxon>Ceratobasidiaceae</taxon>
        <taxon>Rhizoctonia</taxon>
    </lineage>
</organism>
<protein>
    <submittedName>
        <fullName evidence="1">Uncharacterized protein</fullName>
    </submittedName>
</protein>
<dbReference type="PANTHER" id="PTHR28589:SF1">
    <property type="entry name" value="SMALL RIBOSOMAL SUBUNIT PROTEIN MS34"/>
    <property type="match status" value="1"/>
</dbReference>
<dbReference type="GO" id="GO:0005739">
    <property type="term" value="C:mitochondrion"/>
    <property type="evidence" value="ECO:0007669"/>
    <property type="project" value="InterPro"/>
</dbReference>
<accession>A0A8H3GKS6</accession>
<sequence length="122" mass="13510">MKDIYPLFPLCLRIPISGLKNLPKSTPSVLNDSKSLFAVLSRLPNDGVGQQVTQARWGAKGIQDSYYTITRVRLRANGKTGDAHGTFTWKGKLLSNGKERIVRGGHKHAWKYVTSTPDSQSL</sequence>
<dbReference type="Pfam" id="PF16053">
    <property type="entry name" value="MRP-S34"/>
    <property type="match status" value="1"/>
</dbReference>
<reference evidence="1" key="1">
    <citation type="submission" date="2021-01" db="EMBL/GenBank/DDBJ databases">
        <authorList>
            <person name="Kaushik A."/>
        </authorList>
    </citation>
    <scope>NUCLEOTIDE SEQUENCE</scope>
    <source>
        <strain evidence="1">AG4-R118</strain>
    </source>
</reference>
<dbReference type="InterPro" id="IPR032053">
    <property type="entry name" value="Ribosomal_mS34"/>
</dbReference>
<evidence type="ECO:0000313" key="1">
    <source>
        <dbReference type="EMBL" id="CAE6455685.1"/>
    </source>
</evidence>